<dbReference type="EMBL" id="CADCUU010000213">
    <property type="protein sequence ID" value="CAA9409246.1"/>
    <property type="molecule type" value="Genomic_DNA"/>
</dbReference>
<reference evidence="2" key="1">
    <citation type="submission" date="2020-02" db="EMBL/GenBank/DDBJ databases">
        <authorList>
            <person name="Meier V. D."/>
        </authorList>
    </citation>
    <scope>NUCLEOTIDE SEQUENCE</scope>
    <source>
        <strain evidence="2">AVDCRST_MAG15</strain>
    </source>
</reference>
<feature type="non-terminal residue" evidence="2">
    <location>
        <position position="1"/>
    </location>
</feature>
<proteinExistence type="predicted"/>
<gene>
    <name evidence="2" type="ORF">AVDCRST_MAG15-1488</name>
</gene>
<organism evidence="2">
    <name type="scientific">uncultured Rubellimicrobium sp</name>
    <dbReference type="NCBI Taxonomy" id="543078"/>
    <lineage>
        <taxon>Bacteria</taxon>
        <taxon>Pseudomonadati</taxon>
        <taxon>Pseudomonadota</taxon>
        <taxon>Alphaproteobacteria</taxon>
        <taxon>Rhodobacterales</taxon>
        <taxon>Roseobacteraceae</taxon>
        <taxon>Rubellimicrobium</taxon>
        <taxon>environmental samples</taxon>
    </lineage>
</organism>
<protein>
    <submittedName>
        <fullName evidence="2">Uncharacterized protein</fullName>
    </submittedName>
</protein>
<feature type="non-terminal residue" evidence="2">
    <location>
        <position position="27"/>
    </location>
</feature>
<evidence type="ECO:0000313" key="2">
    <source>
        <dbReference type="EMBL" id="CAA9409246.1"/>
    </source>
</evidence>
<feature type="region of interest" description="Disordered" evidence="1">
    <location>
        <begin position="1"/>
        <end position="27"/>
    </location>
</feature>
<name>A0A6J4PF95_9RHOB</name>
<dbReference type="AlphaFoldDB" id="A0A6J4PF95"/>
<sequence length="27" mass="2801">GPVRHLPHPPPGLPDGSLDAHPPRRAG</sequence>
<accession>A0A6J4PF95</accession>
<evidence type="ECO:0000256" key="1">
    <source>
        <dbReference type="SAM" id="MobiDB-lite"/>
    </source>
</evidence>